<keyword evidence="2" id="KW-1185">Reference proteome</keyword>
<reference evidence="1 2" key="1">
    <citation type="submission" date="2015-09" db="EMBL/GenBank/DDBJ databases">
        <title>Draft genome sequence of Aliiroseovarius crassostreae CV919-312TSm, the causative agent of Roseovarius Oyster Disease (formerly Juvenile Oyster Disease).</title>
        <authorList>
            <person name="Kessner L."/>
            <person name="Spinard E."/>
            <person name="Nelson D."/>
        </authorList>
    </citation>
    <scope>NUCLEOTIDE SEQUENCE [LARGE SCALE GENOMIC DNA]</scope>
    <source>
        <strain evidence="1 2">CV919-312</strain>
    </source>
</reference>
<organism evidence="1 2">
    <name type="scientific">Aliiroseovarius crassostreae</name>
    <dbReference type="NCBI Taxonomy" id="154981"/>
    <lineage>
        <taxon>Bacteria</taxon>
        <taxon>Pseudomonadati</taxon>
        <taxon>Pseudomonadota</taxon>
        <taxon>Alphaproteobacteria</taxon>
        <taxon>Rhodobacterales</taxon>
        <taxon>Paracoccaceae</taxon>
        <taxon>Aliiroseovarius</taxon>
    </lineage>
</organism>
<dbReference type="Proteomes" id="UP000050471">
    <property type="component" value="Unassembled WGS sequence"/>
</dbReference>
<proteinExistence type="predicted"/>
<gene>
    <name evidence="1" type="ORF">AKJ29_05080</name>
</gene>
<dbReference type="STRING" id="154981.AKJ29_05080"/>
<dbReference type="EMBL" id="LKBA01000023">
    <property type="protein sequence ID" value="KPN61980.1"/>
    <property type="molecule type" value="Genomic_DNA"/>
</dbReference>
<sequence length="220" mass="22554">MSGLEMLDSFDDQVEALGTSLGQAVSLTSAFSGELKGVHSTISDLNVDVGKLSSGFSSGLKKAFDGLAFDGMKLSDALSNLAESMSKAAYNAALKPVTDHFGGILAQGVGSVMNGMLAFEKGGAFAQGKVMPFAKGGVVSGATTFQMRGGTGLMGEAGPEAIMPLTRGADGSLGVRAQGGGQPINITMNITTPDVEGFRRSQSQVAAQMTRALSRGQRHR</sequence>
<accession>A0A0P7ID89</accession>
<name>A0A0P7ID89_9RHOB</name>
<dbReference type="AlphaFoldDB" id="A0A0P7ID89"/>
<evidence type="ECO:0000313" key="2">
    <source>
        <dbReference type="Proteomes" id="UP000050471"/>
    </source>
</evidence>
<dbReference type="OrthoDB" id="8448547at2"/>
<evidence type="ECO:0000313" key="1">
    <source>
        <dbReference type="EMBL" id="KPN61980.1"/>
    </source>
</evidence>
<comment type="caution">
    <text evidence="1">The sequence shown here is derived from an EMBL/GenBank/DDBJ whole genome shotgun (WGS) entry which is preliminary data.</text>
</comment>
<dbReference type="RefSeq" id="WP_055192630.1">
    <property type="nucleotide sequence ID" value="NZ_FPBS01000018.1"/>
</dbReference>
<protein>
    <submittedName>
        <fullName evidence="1">Phage tail protein</fullName>
    </submittedName>
</protein>